<reference evidence="2" key="1">
    <citation type="submission" date="2021-02" db="EMBL/GenBank/DDBJ databases">
        <authorList>
            <person name="Nowell W R."/>
        </authorList>
    </citation>
    <scope>NUCLEOTIDE SEQUENCE</scope>
</reference>
<evidence type="ECO:0000313" key="3">
    <source>
        <dbReference type="Proteomes" id="UP000663852"/>
    </source>
</evidence>
<dbReference type="Proteomes" id="UP000663852">
    <property type="component" value="Unassembled WGS sequence"/>
</dbReference>
<evidence type="ECO:0000256" key="1">
    <source>
        <dbReference type="SAM" id="Phobius"/>
    </source>
</evidence>
<keyword evidence="1" id="KW-1133">Transmembrane helix</keyword>
<organism evidence="2 3">
    <name type="scientific">Adineta ricciae</name>
    <name type="common">Rotifer</name>
    <dbReference type="NCBI Taxonomy" id="249248"/>
    <lineage>
        <taxon>Eukaryota</taxon>
        <taxon>Metazoa</taxon>
        <taxon>Spiralia</taxon>
        <taxon>Gnathifera</taxon>
        <taxon>Rotifera</taxon>
        <taxon>Eurotatoria</taxon>
        <taxon>Bdelloidea</taxon>
        <taxon>Adinetida</taxon>
        <taxon>Adinetidae</taxon>
        <taxon>Adineta</taxon>
    </lineage>
</organism>
<sequence>MSSHFCFGSLHPHYAHNLINIYYMGKMRKFPFQHVISYRSRWAIQLALCGIVIIFLLVSGTIVLGLIPVYLTTNDVHSSTQFNELSFYTIYSSDVIYGRFQTLSDPNDLSSQLTKNMPDLSRMKTIPGEFLTATPSNKQRRQTSDSASIACEGSTELTGDLFSTKNMIELPSTCHSSTCREKYLMKYQNNIRKYNHRLNVDMVLDDSVQSNIQMAFCAFSSIDPNERFPSSACKSGTSRYIYIIDQDANFFQFNPRTSATTLITSLTCSTTAYPYSMAVQSTGTVWILFTDGNLYTFDVNTRQCQATSYVSGQEGFILFGMNFINDYSTNTELLYITSDTSNPPFRLATLDITILEISIVSYYNSKISARGELTKTLDGRLFVLFEGQPFIIAEINQTTGKILSQTPQNDLRYASDASNFAFTSYLSQFFIFVGDQTYTDIFLHDTRSKTTTNRTRISNGIVGSGVSPCL</sequence>
<comment type="caution">
    <text evidence="2">The sequence shown here is derived from an EMBL/GenBank/DDBJ whole genome shotgun (WGS) entry which is preliminary data.</text>
</comment>
<accession>A0A814KKU1</accession>
<evidence type="ECO:0008006" key="4">
    <source>
        <dbReference type="Google" id="ProtNLM"/>
    </source>
</evidence>
<feature type="transmembrane region" description="Helical" evidence="1">
    <location>
        <begin position="46"/>
        <end position="71"/>
    </location>
</feature>
<gene>
    <name evidence="2" type="ORF">EDS130_LOCUS17419</name>
</gene>
<dbReference type="SUPFAM" id="SSF69322">
    <property type="entry name" value="Tricorn protease domain 2"/>
    <property type="match status" value="1"/>
</dbReference>
<proteinExistence type="predicted"/>
<keyword evidence="1" id="KW-0812">Transmembrane</keyword>
<dbReference type="EMBL" id="CAJNOJ010000078">
    <property type="protein sequence ID" value="CAF1050895.1"/>
    <property type="molecule type" value="Genomic_DNA"/>
</dbReference>
<dbReference type="AlphaFoldDB" id="A0A814KKU1"/>
<keyword evidence="1" id="KW-0472">Membrane</keyword>
<evidence type="ECO:0000313" key="2">
    <source>
        <dbReference type="EMBL" id="CAF1050895.1"/>
    </source>
</evidence>
<name>A0A814KKU1_ADIRI</name>
<dbReference type="OrthoDB" id="9999186at2759"/>
<protein>
    <recommendedName>
        <fullName evidence="4">Transmembrane protein</fullName>
    </recommendedName>
</protein>